<dbReference type="InterPro" id="IPR010107">
    <property type="entry name" value="Glutamate_decarboxylase"/>
</dbReference>
<organism evidence="10 11">
    <name type="scientific">Saccharopolyspora oryzae</name>
    <dbReference type="NCBI Taxonomy" id="2997343"/>
    <lineage>
        <taxon>Bacteria</taxon>
        <taxon>Bacillati</taxon>
        <taxon>Actinomycetota</taxon>
        <taxon>Actinomycetes</taxon>
        <taxon>Pseudonocardiales</taxon>
        <taxon>Pseudonocardiaceae</taxon>
        <taxon>Saccharopolyspora</taxon>
    </lineage>
</organism>
<dbReference type="RefSeq" id="WP_270946561.1">
    <property type="nucleotide sequence ID" value="NZ_JAQGLA010000001.1"/>
</dbReference>
<dbReference type="Gene3D" id="3.40.640.10">
    <property type="entry name" value="Type I PLP-dependent aspartate aminotransferase-like (Major domain)"/>
    <property type="match status" value="1"/>
</dbReference>
<evidence type="ECO:0000313" key="10">
    <source>
        <dbReference type="EMBL" id="MDA3623993.1"/>
    </source>
</evidence>
<evidence type="ECO:0000256" key="6">
    <source>
        <dbReference type="ARBA" id="ARBA00048868"/>
    </source>
</evidence>
<dbReference type="PANTHER" id="PTHR43321:SF3">
    <property type="entry name" value="GLUTAMATE DECARBOXYLASE"/>
    <property type="match status" value="1"/>
</dbReference>
<accession>A0ABT4UQJ2</accession>
<keyword evidence="4 7" id="KW-0663">Pyridoxal phosphate</keyword>
<dbReference type="InterPro" id="IPR015424">
    <property type="entry name" value="PyrdxlP-dep_Trfase"/>
</dbReference>
<dbReference type="Proteomes" id="UP001210380">
    <property type="component" value="Unassembled WGS sequence"/>
</dbReference>
<dbReference type="InterPro" id="IPR002129">
    <property type="entry name" value="PyrdxlP-dep_de-COase"/>
</dbReference>
<comment type="cofactor">
    <cofactor evidence="1 7">
        <name>pyridoxal 5'-phosphate</name>
        <dbReference type="ChEBI" id="CHEBI:597326"/>
    </cofactor>
</comment>
<evidence type="ECO:0000256" key="5">
    <source>
        <dbReference type="ARBA" id="ARBA00023239"/>
    </source>
</evidence>
<reference evidence="10 11" key="1">
    <citation type="submission" date="2022-11" db="EMBL/GenBank/DDBJ databases">
        <title>Draft genome sequence of Saccharopolyspora sp. WRP15-2 isolated from rhizosphere soils of wild rice in Thailand.</title>
        <authorList>
            <person name="Duangmal K."/>
            <person name="Kammanee S."/>
            <person name="Muangham S."/>
        </authorList>
    </citation>
    <scope>NUCLEOTIDE SEQUENCE [LARGE SCALE GENOMIC DNA]</scope>
    <source>
        <strain evidence="10 11">WRP15-2</strain>
    </source>
</reference>
<comment type="similarity">
    <text evidence="2 7">Belongs to the group II decarboxylase family.</text>
</comment>
<evidence type="ECO:0000256" key="2">
    <source>
        <dbReference type="ARBA" id="ARBA00009533"/>
    </source>
</evidence>
<dbReference type="InterPro" id="IPR015421">
    <property type="entry name" value="PyrdxlP-dep_Trfase_major"/>
</dbReference>
<dbReference type="NCBIfam" id="TIGR01788">
    <property type="entry name" value="Glu-decarb-GAD"/>
    <property type="match status" value="1"/>
</dbReference>
<dbReference type="Gene3D" id="4.10.280.50">
    <property type="match status" value="1"/>
</dbReference>
<dbReference type="CDD" id="cd06450">
    <property type="entry name" value="DOPA_deC_like"/>
    <property type="match status" value="1"/>
</dbReference>
<evidence type="ECO:0000256" key="4">
    <source>
        <dbReference type="ARBA" id="ARBA00022898"/>
    </source>
</evidence>
<feature type="region of interest" description="Disordered" evidence="9">
    <location>
        <begin position="462"/>
        <end position="490"/>
    </location>
</feature>
<evidence type="ECO:0000256" key="7">
    <source>
        <dbReference type="RuleBase" id="RU000382"/>
    </source>
</evidence>
<dbReference type="GO" id="GO:0004351">
    <property type="term" value="F:glutamate decarboxylase activity"/>
    <property type="evidence" value="ECO:0007669"/>
    <property type="project" value="UniProtKB-EC"/>
</dbReference>
<dbReference type="PANTHER" id="PTHR43321">
    <property type="entry name" value="GLUTAMATE DECARBOXYLASE"/>
    <property type="match status" value="1"/>
</dbReference>
<keyword evidence="5 7" id="KW-0456">Lyase</keyword>
<feature type="compositionally biased region" description="Basic residues" evidence="9">
    <location>
        <begin position="1"/>
        <end position="13"/>
    </location>
</feature>
<dbReference type="EC" id="4.1.1.15" evidence="3 8"/>
<evidence type="ECO:0000256" key="9">
    <source>
        <dbReference type="SAM" id="MobiDB-lite"/>
    </source>
</evidence>
<dbReference type="EMBL" id="JAQGLA010000001">
    <property type="protein sequence ID" value="MDA3623993.1"/>
    <property type="molecule type" value="Genomic_DNA"/>
</dbReference>
<sequence length="490" mass="54493">MTARNRGHRHNTGRSRDSRREHLSINPVFVAEPAQVPRNRLPTGELDPDVAYQVVHDELMLDGNARLNLATFVTSWMEPQADRLMAECFDKNMIDKDEYPRTAELEQRCVRMLAELWHAPDPESTIGCSTTGSSEACMLAGLALKRRWQHARRAAGRPADRPNIVMGANVQVCWEKFANYWDVEARLVPMEGERFHLDAAEAVARCDENTIGVVAVLGSTFDGSYEPVAEICAALDRLSAEHGWDVPVHVDGASGAMIAPFCDPDLAWDFRLSRVASINTSGHKYGLVYPGVGWVVWRDSAALPQDLVFDVNYLGGSMPTFALNFSRPGGQVVAQYYAFLRLGFDGFRRVQQTCRDVATSLADRIAGLGPFSLLTQGDQLPAFAFALREEVTGYSVFDVSAHLRERGWLVPAYAFPANRTDLAVLRIVVRNGFTHDLADLLLEDLERSIAELQHQPEPLRGVEHSSFAHGSGIPQRDSSPAQLERDRTEH</sequence>
<protein>
    <recommendedName>
        <fullName evidence="3 8">Glutamate decarboxylase</fullName>
        <ecNumber evidence="3 8">4.1.1.15</ecNumber>
    </recommendedName>
</protein>
<proteinExistence type="inferred from homology"/>
<evidence type="ECO:0000313" key="11">
    <source>
        <dbReference type="Proteomes" id="UP001210380"/>
    </source>
</evidence>
<name>A0ABT4UQJ2_9PSEU</name>
<comment type="catalytic activity">
    <reaction evidence="6 8">
        <text>L-glutamate + H(+) = 4-aminobutanoate + CO2</text>
        <dbReference type="Rhea" id="RHEA:17785"/>
        <dbReference type="ChEBI" id="CHEBI:15378"/>
        <dbReference type="ChEBI" id="CHEBI:16526"/>
        <dbReference type="ChEBI" id="CHEBI:29985"/>
        <dbReference type="ChEBI" id="CHEBI:59888"/>
        <dbReference type="EC" id="4.1.1.15"/>
    </reaction>
</comment>
<feature type="region of interest" description="Disordered" evidence="9">
    <location>
        <begin position="1"/>
        <end position="22"/>
    </location>
</feature>
<evidence type="ECO:0000256" key="8">
    <source>
        <dbReference type="RuleBase" id="RU361171"/>
    </source>
</evidence>
<keyword evidence="8" id="KW-0210">Decarboxylase</keyword>
<evidence type="ECO:0000256" key="3">
    <source>
        <dbReference type="ARBA" id="ARBA00012421"/>
    </source>
</evidence>
<comment type="caution">
    <text evidence="10">The sequence shown here is derived from an EMBL/GenBank/DDBJ whole genome shotgun (WGS) entry which is preliminary data.</text>
</comment>
<dbReference type="SUPFAM" id="SSF53383">
    <property type="entry name" value="PLP-dependent transferases"/>
    <property type="match status" value="1"/>
</dbReference>
<dbReference type="Pfam" id="PF00282">
    <property type="entry name" value="Pyridoxal_deC"/>
    <property type="match status" value="1"/>
</dbReference>
<evidence type="ECO:0000256" key="1">
    <source>
        <dbReference type="ARBA" id="ARBA00001933"/>
    </source>
</evidence>
<gene>
    <name evidence="10" type="ORF">OU415_01015</name>
</gene>
<dbReference type="Gene3D" id="3.90.1150.160">
    <property type="match status" value="1"/>
</dbReference>
<keyword evidence="11" id="KW-1185">Reference proteome</keyword>